<keyword evidence="3" id="KW-0547">Nucleotide-binding</keyword>
<evidence type="ECO:0000256" key="3">
    <source>
        <dbReference type="ARBA" id="ARBA00022741"/>
    </source>
</evidence>
<evidence type="ECO:0000256" key="2">
    <source>
        <dbReference type="ARBA" id="ARBA00012513"/>
    </source>
</evidence>
<dbReference type="InterPro" id="IPR011009">
    <property type="entry name" value="Kinase-like_dom_sf"/>
</dbReference>
<keyword evidence="4" id="KW-0067">ATP-binding</keyword>
<dbReference type="PANTHER" id="PTHR45832:SF22">
    <property type="entry name" value="SERINE_THREONINE-PROTEIN KINASE SAMKA-RELATED"/>
    <property type="match status" value="1"/>
</dbReference>
<comment type="similarity">
    <text evidence="1">Belongs to the protein kinase superfamily. STE Ser/Thr protein kinase family. STE20 subfamily.</text>
</comment>
<dbReference type="Gene3D" id="1.10.510.10">
    <property type="entry name" value="Transferase(Phosphotransferase) domain 1"/>
    <property type="match status" value="1"/>
</dbReference>
<evidence type="ECO:0000256" key="4">
    <source>
        <dbReference type="ARBA" id="ARBA00022840"/>
    </source>
</evidence>
<evidence type="ECO:0000313" key="6">
    <source>
        <dbReference type="EMBL" id="KAK2182138.1"/>
    </source>
</evidence>
<sequence>MKPLGKAELGAFTFCASQHPNDGCGANGLPLTPNSIKILGNFQKLKTIVHSRLCQYLDLVRCQHERVIVVSEHYRDNVAAAVKAGQYSNDDGRLLTSLAFGVLEGLAYINHFGLTHRNLSPQNILLDTSGSVKLAKYGMYHMTDHGTTVAFPVGSPCYMAPEVLALGPGPTALSPGLTASNNTDPECRPPTCGSKVDVWSLGVILVEAVLGRPLWETLSLQQQIGRVLSFIQTDAHPLDVIIKEHGLEQRMKKISPEFVQFLRQCLVLAASDRMTPTELLGLSLFKDFKKCQILQTNSYDMFSVTLRCANLELPNMKNNRDKVVDLLGERSLKEVYYLWRLAGGDLETTLRREGLIPTKPPIINLASYVLQEGEMFGERRDRSVLLDDVTVTLSLDSLRQVGLWGKKCEKLEIFP</sequence>
<dbReference type="Pfam" id="PF00069">
    <property type="entry name" value="Pkinase"/>
    <property type="match status" value="1"/>
</dbReference>
<evidence type="ECO:0000259" key="5">
    <source>
        <dbReference type="PROSITE" id="PS50011"/>
    </source>
</evidence>
<dbReference type="InterPro" id="IPR051931">
    <property type="entry name" value="PAK3-like"/>
</dbReference>
<accession>A0AAD9NVB1</accession>
<dbReference type="Proteomes" id="UP001209878">
    <property type="component" value="Unassembled WGS sequence"/>
</dbReference>
<name>A0AAD9NVB1_RIDPI</name>
<gene>
    <name evidence="6" type="ORF">NP493_365g01028</name>
</gene>
<reference evidence="6" key="1">
    <citation type="journal article" date="2023" name="Mol. Biol. Evol.">
        <title>Third-Generation Sequencing Reveals the Adaptive Role of the Epigenome in Three Deep-Sea Polychaetes.</title>
        <authorList>
            <person name="Perez M."/>
            <person name="Aroh O."/>
            <person name="Sun Y."/>
            <person name="Lan Y."/>
            <person name="Juniper S.K."/>
            <person name="Young C.R."/>
            <person name="Angers B."/>
            <person name="Qian P.Y."/>
        </authorList>
    </citation>
    <scope>NUCLEOTIDE SEQUENCE</scope>
    <source>
        <strain evidence="6">R07B-5</strain>
    </source>
</reference>
<dbReference type="EMBL" id="JAODUO010000365">
    <property type="protein sequence ID" value="KAK2182138.1"/>
    <property type="molecule type" value="Genomic_DNA"/>
</dbReference>
<keyword evidence="7" id="KW-1185">Reference proteome</keyword>
<evidence type="ECO:0000313" key="7">
    <source>
        <dbReference type="Proteomes" id="UP001209878"/>
    </source>
</evidence>
<evidence type="ECO:0000256" key="1">
    <source>
        <dbReference type="ARBA" id="ARBA00008874"/>
    </source>
</evidence>
<comment type="caution">
    <text evidence="6">The sequence shown here is derived from an EMBL/GenBank/DDBJ whole genome shotgun (WGS) entry which is preliminary data.</text>
</comment>
<proteinExistence type="inferred from homology"/>
<dbReference type="SUPFAM" id="SSF56112">
    <property type="entry name" value="Protein kinase-like (PK-like)"/>
    <property type="match status" value="1"/>
</dbReference>
<protein>
    <recommendedName>
        <fullName evidence="2">non-specific serine/threonine protein kinase</fullName>
        <ecNumber evidence="2">2.7.11.1</ecNumber>
    </recommendedName>
</protein>
<dbReference type="InterPro" id="IPR000719">
    <property type="entry name" value="Prot_kinase_dom"/>
</dbReference>
<dbReference type="EC" id="2.7.11.1" evidence="2"/>
<dbReference type="GO" id="GO:0004674">
    <property type="term" value="F:protein serine/threonine kinase activity"/>
    <property type="evidence" value="ECO:0007669"/>
    <property type="project" value="UniProtKB-EC"/>
</dbReference>
<dbReference type="PANTHER" id="PTHR45832">
    <property type="entry name" value="SERINE/THREONINE-PROTEIN KINASE SAMKA-RELATED-RELATED"/>
    <property type="match status" value="1"/>
</dbReference>
<dbReference type="GO" id="GO:0005524">
    <property type="term" value="F:ATP binding"/>
    <property type="evidence" value="ECO:0007669"/>
    <property type="project" value="UniProtKB-KW"/>
</dbReference>
<dbReference type="AlphaFoldDB" id="A0AAD9NVB1"/>
<dbReference type="SMART" id="SM00220">
    <property type="entry name" value="S_TKc"/>
    <property type="match status" value="1"/>
</dbReference>
<dbReference type="PROSITE" id="PS50011">
    <property type="entry name" value="PROTEIN_KINASE_DOM"/>
    <property type="match status" value="1"/>
</dbReference>
<feature type="domain" description="Protein kinase" evidence="5">
    <location>
        <begin position="1"/>
        <end position="285"/>
    </location>
</feature>
<organism evidence="6 7">
    <name type="scientific">Ridgeia piscesae</name>
    <name type="common">Tubeworm</name>
    <dbReference type="NCBI Taxonomy" id="27915"/>
    <lineage>
        <taxon>Eukaryota</taxon>
        <taxon>Metazoa</taxon>
        <taxon>Spiralia</taxon>
        <taxon>Lophotrochozoa</taxon>
        <taxon>Annelida</taxon>
        <taxon>Polychaeta</taxon>
        <taxon>Sedentaria</taxon>
        <taxon>Canalipalpata</taxon>
        <taxon>Sabellida</taxon>
        <taxon>Siboglinidae</taxon>
        <taxon>Ridgeia</taxon>
    </lineage>
</organism>